<gene>
    <name evidence="1" type="ORF">G2W53_044727</name>
</gene>
<evidence type="ECO:0000313" key="2">
    <source>
        <dbReference type="Proteomes" id="UP000634136"/>
    </source>
</evidence>
<accession>A0A834SCX6</accession>
<reference evidence="1" key="1">
    <citation type="submission" date="2020-09" db="EMBL/GenBank/DDBJ databases">
        <title>Genome-Enabled Discovery of Anthraquinone Biosynthesis in Senna tora.</title>
        <authorList>
            <person name="Kang S.-H."/>
            <person name="Pandey R.P."/>
            <person name="Lee C.-M."/>
            <person name="Sim J.-S."/>
            <person name="Jeong J.-T."/>
            <person name="Choi B.-S."/>
            <person name="Jung M."/>
            <person name="Ginzburg D."/>
            <person name="Zhao K."/>
            <person name="Won S.Y."/>
            <person name="Oh T.-J."/>
            <person name="Yu Y."/>
            <person name="Kim N.-H."/>
            <person name="Lee O.R."/>
            <person name="Lee T.-H."/>
            <person name="Bashyal P."/>
            <person name="Kim T.-S."/>
            <person name="Lee W.-H."/>
            <person name="Kawkins C."/>
            <person name="Kim C.-K."/>
            <person name="Kim J.S."/>
            <person name="Ahn B.O."/>
            <person name="Rhee S.Y."/>
            <person name="Sohng J.K."/>
        </authorList>
    </citation>
    <scope>NUCLEOTIDE SEQUENCE</scope>
    <source>
        <tissue evidence="1">Leaf</tissue>
    </source>
</reference>
<dbReference type="EMBL" id="JAAIUW010000173">
    <property type="protein sequence ID" value="KAF7800769.1"/>
    <property type="molecule type" value="Genomic_DNA"/>
</dbReference>
<keyword evidence="2" id="KW-1185">Reference proteome</keyword>
<comment type="caution">
    <text evidence="1">The sequence shown here is derived from an EMBL/GenBank/DDBJ whole genome shotgun (WGS) entry which is preliminary data.</text>
</comment>
<evidence type="ECO:0000313" key="1">
    <source>
        <dbReference type="EMBL" id="KAF7800769.1"/>
    </source>
</evidence>
<proteinExistence type="predicted"/>
<organism evidence="1 2">
    <name type="scientific">Senna tora</name>
    <dbReference type="NCBI Taxonomy" id="362788"/>
    <lineage>
        <taxon>Eukaryota</taxon>
        <taxon>Viridiplantae</taxon>
        <taxon>Streptophyta</taxon>
        <taxon>Embryophyta</taxon>
        <taxon>Tracheophyta</taxon>
        <taxon>Spermatophyta</taxon>
        <taxon>Magnoliopsida</taxon>
        <taxon>eudicotyledons</taxon>
        <taxon>Gunneridae</taxon>
        <taxon>Pentapetalae</taxon>
        <taxon>rosids</taxon>
        <taxon>fabids</taxon>
        <taxon>Fabales</taxon>
        <taxon>Fabaceae</taxon>
        <taxon>Caesalpinioideae</taxon>
        <taxon>Cassia clade</taxon>
        <taxon>Senna</taxon>
    </lineage>
</organism>
<sequence>MGLEVERWSWVVGVYGLVGNGFGGYGFGIRRVHGLKGGKGVEVVECGKGWRLGREEEEGFNGLTAWWGSGLVDGGVAMEERDIVKKKTSGFGVGEGGRTDREEEGERMVGVRFWGGGWEPEEGNGGYGGLGLRNGGSRFGLWRKRGSRF</sequence>
<protein>
    <submittedName>
        <fullName evidence="1">Uncharacterized protein</fullName>
    </submittedName>
</protein>
<dbReference type="AlphaFoldDB" id="A0A834SCX6"/>
<name>A0A834SCX6_9FABA</name>
<dbReference type="Proteomes" id="UP000634136">
    <property type="component" value="Unassembled WGS sequence"/>
</dbReference>